<comment type="caution">
    <text evidence="1">The sequence shown here is derived from an EMBL/GenBank/DDBJ whole genome shotgun (WGS) entry which is preliminary data.</text>
</comment>
<evidence type="ECO:0000313" key="2">
    <source>
        <dbReference type="Proteomes" id="UP001205105"/>
    </source>
</evidence>
<sequence length="223" mass="23204">MACATVAARLTAPLASRGRAAQPLGAAAANRRPARRLVVAASQDAQSGPTAKEWRQIKAHAAKLEATITQAEKRMQEMQLLPPRSATACDLGAGPTAAPLASHGHAAQLQDAAGTYVPAQRQGVMGASLWGKIGMQAAAKAFGGSVAGVATALLTRVWEDIMQQGGPTPEEWQEMKAKIAQLRARDAQLQKNALLLADSLGQMSGGMGGQSDACEEAEDWRAC</sequence>
<dbReference type="Proteomes" id="UP001205105">
    <property type="component" value="Unassembled WGS sequence"/>
</dbReference>
<reference evidence="1" key="1">
    <citation type="submission" date="2020-11" db="EMBL/GenBank/DDBJ databases">
        <title>Chlorella ohadii genome sequencing and assembly.</title>
        <authorList>
            <person name="Murik O."/>
            <person name="Treves H."/>
            <person name="Kedem I."/>
            <person name="Shotland Y."/>
            <person name="Kaplan A."/>
        </authorList>
    </citation>
    <scope>NUCLEOTIDE SEQUENCE</scope>
    <source>
        <strain evidence="1">1</strain>
    </source>
</reference>
<keyword evidence="2" id="KW-1185">Reference proteome</keyword>
<gene>
    <name evidence="1" type="ORF">COHA_000009</name>
</gene>
<dbReference type="AlphaFoldDB" id="A0AAD5E1M8"/>
<evidence type="ECO:0000313" key="1">
    <source>
        <dbReference type="EMBL" id="KAI7846474.1"/>
    </source>
</evidence>
<protein>
    <submittedName>
        <fullName evidence="1">Uncharacterized protein</fullName>
    </submittedName>
</protein>
<name>A0AAD5E1M8_9CHLO</name>
<organism evidence="1 2">
    <name type="scientific">Chlorella ohadii</name>
    <dbReference type="NCBI Taxonomy" id="2649997"/>
    <lineage>
        <taxon>Eukaryota</taxon>
        <taxon>Viridiplantae</taxon>
        <taxon>Chlorophyta</taxon>
        <taxon>core chlorophytes</taxon>
        <taxon>Trebouxiophyceae</taxon>
        <taxon>Chlorellales</taxon>
        <taxon>Chlorellaceae</taxon>
        <taxon>Chlorella clade</taxon>
        <taxon>Chlorella</taxon>
    </lineage>
</organism>
<proteinExistence type="predicted"/>
<accession>A0AAD5E1M8</accession>
<dbReference type="EMBL" id="JADXDR010000001">
    <property type="protein sequence ID" value="KAI7846474.1"/>
    <property type="molecule type" value="Genomic_DNA"/>
</dbReference>